<keyword evidence="2" id="KW-0007">Acetylation</keyword>
<dbReference type="Gene3D" id="3.40.50.12780">
    <property type="entry name" value="N-terminal domain of ligase-like"/>
    <property type="match status" value="1"/>
</dbReference>
<comment type="similarity">
    <text evidence="1">Belongs to the ATP-dependent AMP-binding enzyme family.</text>
</comment>
<feature type="domain" description="Acetyl-coenzyme A synthetase N-terminal" evidence="4">
    <location>
        <begin position="23"/>
        <end position="80"/>
    </location>
</feature>
<comment type="caution">
    <text evidence="5">The sequence shown here is derived from an EMBL/GenBank/DDBJ whole genome shotgun (WGS) entry which is preliminary data.</text>
</comment>
<feature type="domain" description="AMP-dependent synthetase/ligase" evidence="3">
    <location>
        <begin position="82"/>
        <end position="193"/>
    </location>
</feature>
<sequence length="213" mass="23346">MSDTTFPPSKELAENALISAATYDEMYAASMSDPEAFWREHGQRVDWIKPYTKVKNTSFAPGNVDIKWFEDGTLNVAANCIDRHLETRGNQAAIIFEPDDPNEPAQSITYADLHRRVCRFANVLEEMGVRKGDRVVIYLPMIPEAAYAMLACARIGAIHSIVFAGFSPDALAARINGCDAKVVITADSAPRGGRKTALKSNTDAALLHTKDTV</sequence>
<keyword evidence="6" id="KW-1185">Reference proteome</keyword>
<dbReference type="Pfam" id="PF00501">
    <property type="entry name" value="AMP-binding"/>
    <property type="match status" value="1"/>
</dbReference>
<accession>A0ABY1PN45</accession>
<dbReference type="RefSeq" id="WP_283427990.1">
    <property type="nucleotide sequence ID" value="NZ_FXTY01000014.1"/>
</dbReference>
<proteinExistence type="inferred from homology"/>
<evidence type="ECO:0000256" key="1">
    <source>
        <dbReference type="ARBA" id="ARBA00006432"/>
    </source>
</evidence>
<protein>
    <submittedName>
        <fullName evidence="5">Acetyl-coenzyme A synthetase N-terminus</fullName>
    </submittedName>
</protein>
<evidence type="ECO:0000259" key="4">
    <source>
        <dbReference type="Pfam" id="PF16177"/>
    </source>
</evidence>
<dbReference type="PANTHER" id="PTHR24095">
    <property type="entry name" value="ACETYL-COENZYME A SYNTHETASE"/>
    <property type="match status" value="1"/>
</dbReference>
<name>A0ABY1PN45_9RHOB</name>
<dbReference type="PANTHER" id="PTHR24095:SF243">
    <property type="entry name" value="ACETYL-COENZYME A SYNTHETASE"/>
    <property type="match status" value="1"/>
</dbReference>
<evidence type="ECO:0000256" key="2">
    <source>
        <dbReference type="ARBA" id="ARBA00022990"/>
    </source>
</evidence>
<reference evidence="5 6" key="1">
    <citation type="submission" date="2017-05" db="EMBL/GenBank/DDBJ databases">
        <authorList>
            <person name="Varghese N."/>
            <person name="Submissions S."/>
        </authorList>
    </citation>
    <scope>NUCLEOTIDE SEQUENCE [LARGE SCALE GENOMIC DNA]</scope>
    <source>
        <strain evidence="5 6">DSM 29734</strain>
    </source>
</reference>
<organism evidence="5 6">
    <name type="scientific">Shimia sagamensis</name>
    <dbReference type="NCBI Taxonomy" id="1566352"/>
    <lineage>
        <taxon>Bacteria</taxon>
        <taxon>Pseudomonadati</taxon>
        <taxon>Pseudomonadota</taxon>
        <taxon>Alphaproteobacteria</taxon>
        <taxon>Rhodobacterales</taxon>
        <taxon>Roseobacteraceae</taxon>
    </lineage>
</organism>
<evidence type="ECO:0000259" key="3">
    <source>
        <dbReference type="Pfam" id="PF00501"/>
    </source>
</evidence>
<evidence type="ECO:0000313" key="6">
    <source>
        <dbReference type="Proteomes" id="UP001157961"/>
    </source>
</evidence>
<dbReference type="Pfam" id="PF16177">
    <property type="entry name" value="ACAS_N"/>
    <property type="match status" value="1"/>
</dbReference>
<dbReference type="SUPFAM" id="SSF56801">
    <property type="entry name" value="Acetyl-CoA synthetase-like"/>
    <property type="match status" value="1"/>
</dbReference>
<dbReference type="InterPro" id="IPR000873">
    <property type="entry name" value="AMP-dep_synth/lig_dom"/>
</dbReference>
<gene>
    <name evidence="5" type="ORF">SAMN06265373_1141</name>
</gene>
<dbReference type="InterPro" id="IPR042099">
    <property type="entry name" value="ANL_N_sf"/>
</dbReference>
<dbReference type="InterPro" id="IPR032387">
    <property type="entry name" value="ACAS_N"/>
</dbReference>
<dbReference type="Proteomes" id="UP001157961">
    <property type="component" value="Unassembled WGS sequence"/>
</dbReference>
<feature type="non-terminal residue" evidence="5">
    <location>
        <position position="213"/>
    </location>
</feature>
<evidence type="ECO:0000313" key="5">
    <source>
        <dbReference type="EMBL" id="SMP36162.1"/>
    </source>
</evidence>
<dbReference type="EMBL" id="FXTY01000014">
    <property type="protein sequence ID" value="SMP36162.1"/>
    <property type="molecule type" value="Genomic_DNA"/>
</dbReference>